<dbReference type="GO" id="GO:0010971">
    <property type="term" value="P:positive regulation of G2/M transition of mitotic cell cycle"/>
    <property type="evidence" value="ECO:0007669"/>
    <property type="project" value="TreeGrafter"/>
</dbReference>
<accession>A0A1X2H4E1</accession>
<feature type="compositionally biased region" description="Acidic residues" evidence="1">
    <location>
        <begin position="652"/>
        <end position="663"/>
    </location>
</feature>
<dbReference type="STRING" id="13706.A0A1X2H4E1"/>
<feature type="compositionally biased region" description="Low complexity" evidence="1">
    <location>
        <begin position="72"/>
        <end position="95"/>
    </location>
</feature>
<evidence type="ECO:0000313" key="3">
    <source>
        <dbReference type="EMBL" id="ORY93231.1"/>
    </source>
</evidence>
<feature type="compositionally biased region" description="Low complexity" evidence="1">
    <location>
        <begin position="579"/>
        <end position="600"/>
    </location>
</feature>
<dbReference type="PANTHER" id="PTHR28089:SF1">
    <property type="entry name" value="PROTEIN ZDS1-RELATED"/>
    <property type="match status" value="1"/>
</dbReference>
<dbReference type="GO" id="GO:0005737">
    <property type="term" value="C:cytoplasm"/>
    <property type="evidence" value="ECO:0007669"/>
    <property type="project" value="TreeGrafter"/>
</dbReference>
<feature type="compositionally biased region" description="Low complexity" evidence="1">
    <location>
        <begin position="401"/>
        <end position="427"/>
    </location>
</feature>
<protein>
    <recommendedName>
        <fullName evidence="2">Protein Zds1 C-terminal domain-containing protein</fullName>
    </recommendedName>
</protein>
<feature type="region of interest" description="Disordered" evidence="1">
    <location>
        <begin position="27"/>
        <end position="118"/>
    </location>
</feature>
<evidence type="ECO:0000256" key="1">
    <source>
        <dbReference type="SAM" id="MobiDB-lite"/>
    </source>
</evidence>
<feature type="region of interest" description="Disordered" evidence="1">
    <location>
        <begin position="178"/>
        <end position="206"/>
    </location>
</feature>
<dbReference type="InterPro" id="IPR040206">
    <property type="entry name" value="Zds1/2"/>
</dbReference>
<comment type="caution">
    <text evidence="3">The sequence shown here is derived from an EMBL/GenBank/DDBJ whole genome shotgun (WGS) entry which is preliminary data.</text>
</comment>
<feature type="compositionally biased region" description="Polar residues" evidence="1">
    <location>
        <begin position="537"/>
        <end position="554"/>
    </location>
</feature>
<dbReference type="Proteomes" id="UP000242180">
    <property type="component" value="Unassembled WGS sequence"/>
</dbReference>
<gene>
    <name evidence="3" type="ORF">BCR43DRAFT_526825</name>
</gene>
<feature type="compositionally biased region" description="Basic and acidic residues" evidence="1">
    <location>
        <begin position="383"/>
        <end position="394"/>
    </location>
</feature>
<feature type="domain" description="Protein Zds1 C-terminal" evidence="2">
    <location>
        <begin position="463"/>
        <end position="515"/>
    </location>
</feature>
<feature type="compositionally biased region" description="Pro residues" evidence="1">
    <location>
        <begin position="343"/>
        <end position="353"/>
    </location>
</feature>
<keyword evidence="4" id="KW-1185">Reference proteome</keyword>
<sequence>MSDVQQPPPPVRYLDTPEALDHFTAFNRKNGFLSKEPDIAIPPSPPPSDAGSDDLRRLPPPPVPAHQPQIPPYQQEQQQHPPQQQPQEPQQQQPIGLSRSLSRGKKAGDEQDLQSISIATSNPSHLFWVPAAHHPEIAPGEFEEYLRTTNALANRQRSRVKRRASILSNSFTAKDAQLGEEKEVREGTAAKVPEDDERRQQRRSRLRRSMSLDTIVAAENQMRNVPDFLVFDRNSSAEDQSRVLIPDRPSLLRRGARTKFQRNPSFKVAARPAVPSPPPLQQRQSEPVPPTFLEQLNQQQQPNNGPPLAEPMPMRRVSDDEVFNNSKKKLDGQVESLAIPGSSPSPPPLPAIQPQPSSTTAPAIVEAKQTSKPSWSWSSLWSEPKKGSKTDLDIQPRPSVSSDTTTTTTTTNTTPPFTSTTTTTNSSQKKFGLSSLFSRKTSSKEHPTPPPPQKTNSMPAPKDFQLNRINQNRLPIHLERAIYRLSHMKLANPRRPLKEQVLISNFMFWYLSIVNAPASQHDPRKQLAKKAGGSGKPRNNGSNNKAGSPRNSGRTPPAGRPNNSQNGRSSPSPANGRASPPNGHGRSSPPSGRASPPNGRASPPHSSSRANNGRASPTLTKKDDHADVMKRESTGFVVPENYLRPRRTTPPEDSDSSSDEEDEPSRTYHPHTPRHPSNHPSHPRSPQRRPQEDDVPLAMCRKK</sequence>
<feature type="compositionally biased region" description="Pro residues" evidence="1">
    <location>
        <begin position="58"/>
        <end position="71"/>
    </location>
</feature>
<proteinExistence type="predicted"/>
<dbReference type="GO" id="GO:0030010">
    <property type="term" value="P:establishment of cell polarity"/>
    <property type="evidence" value="ECO:0007669"/>
    <property type="project" value="TreeGrafter"/>
</dbReference>
<feature type="region of interest" description="Disordered" evidence="1">
    <location>
        <begin position="254"/>
        <end position="287"/>
    </location>
</feature>
<dbReference type="OMA" id="RKSAWSW"/>
<dbReference type="PANTHER" id="PTHR28089">
    <property type="entry name" value="PROTEIN ZDS1-RELATED"/>
    <property type="match status" value="1"/>
</dbReference>
<reference evidence="3 4" key="1">
    <citation type="submission" date="2016-07" db="EMBL/GenBank/DDBJ databases">
        <title>Pervasive Adenine N6-methylation of Active Genes in Fungi.</title>
        <authorList>
            <consortium name="DOE Joint Genome Institute"/>
            <person name="Mondo S.J."/>
            <person name="Dannebaum R.O."/>
            <person name="Kuo R.C."/>
            <person name="Labutti K."/>
            <person name="Haridas S."/>
            <person name="Kuo A."/>
            <person name="Salamov A."/>
            <person name="Ahrendt S.R."/>
            <person name="Lipzen A."/>
            <person name="Sullivan W."/>
            <person name="Andreopoulos W.B."/>
            <person name="Clum A."/>
            <person name="Lindquist E."/>
            <person name="Daum C."/>
            <person name="Ramamoorthy G.K."/>
            <person name="Gryganskyi A."/>
            <person name="Culley D."/>
            <person name="Magnuson J.K."/>
            <person name="James T.Y."/>
            <person name="O'Malley M.A."/>
            <person name="Stajich J.E."/>
            <person name="Spatafora J.W."/>
            <person name="Visel A."/>
            <person name="Grigoriev I.V."/>
        </authorList>
    </citation>
    <scope>NUCLEOTIDE SEQUENCE [LARGE SCALE GENOMIC DNA]</scope>
    <source>
        <strain evidence="3 4">NRRL 2496</strain>
    </source>
</reference>
<evidence type="ECO:0000313" key="4">
    <source>
        <dbReference type="Proteomes" id="UP000242180"/>
    </source>
</evidence>
<dbReference type="InterPro" id="IPR013941">
    <property type="entry name" value="ZDS1_C"/>
</dbReference>
<dbReference type="OrthoDB" id="5589766at2759"/>
<evidence type="ECO:0000259" key="2">
    <source>
        <dbReference type="SMART" id="SM01327"/>
    </source>
</evidence>
<name>A0A1X2H4E1_SYNRA</name>
<feature type="compositionally biased region" description="Basic and acidic residues" evidence="1">
    <location>
        <begin position="620"/>
        <end position="633"/>
    </location>
</feature>
<feature type="region of interest" description="Disordered" evidence="1">
    <location>
        <begin position="336"/>
        <end position="463"/>
    </location>
</feature>
<feature type="compositionally biased region" description="Polar residues" evidence="1">
    <location>
        <begin position="604"/>
        <end position="619"/>
    </location>
</feature>
<dbReference type="SMART" id="SM01327">
    <property type="entry name" value="Zds_C"/>
    <property type="match status" value="1"/>
</dbReference>
<feature type="compositionally biased region" description="Low complexity" evidence="1">
    <location>
        <begin position="371"/>
        <end position="382"/>
    </location>
</feature>
<feature type="compositionally biased region" description="Polar residues" evidence="1">
    <location>
        <begin position="561"/>
        <end position="573"/>
    </location>
</feature>
<dbReference type="EMBL" id="MCGN01000009">
    <property type="protein sequence ID" value="ORY93231.1"/>
    <property type="molecule type" value="Genomic_DNA"/>
</dbReference>
<dbReference type="Pfam" id="PF08632">
    <property type="entry name" value="Zds_C"/>
    <property type="match status" value="1"/>
</dbReference>
<feature type="compositionally biased region" description="Basic residues" evidence="1">
    <location>
        <begin position="668"/>
        <end position="687"/>
    </location>
</feature>
<feature type="compositionally biased region" description="Basic and acidic residues" evidence="1">
    <location>
        <begin position="178"/>
        <end position="199"/>
    </location>
</feature>
<feature type="region of interest" description="Disordered" evidence="1">
    <location>
        <begin position="519"/>
        <end position="703"/>
    </location>
</feature>
<organism evidence="3 4">
    <name type="scientific">Syncephalastrum racemosum</name>
    <name type="common">Filamentous fungus</name>
    <dbReference type="NCBI Taxonomy" id="13706"/>
    <lineage>
        <taxon>Eukaryota</taxon>
        <taxon>Fungi</taxon>
        <taxon>Fungi incertae sedis</taxon>
        <taxon>Mucoromycota</taxon>
        <taxon>Mucoromycotina</taxon>
        <taxon>Mucoromycetes</taxon>
        <taxon>Mucorales</taxon>
        <taxon>Syncephalastraceae</taxon>
        <taxon>Syncephalastrum</taxon>
    </lineage>
</organism>
<dbReference type="InParanoid" id="A0A1X2H4E1"/>
<dbReference type="AlphaFoldDB" id="A0A1X2H4E1"/>